<keyword evidence="1" id="KW-0479">Metal-binding</keyword>
<reference evidence="6" key="1">
    <citation type="submission" date="2023-06" db="EMBL/GenBank/DDBJ databases">
        <title>Survivors Of The Sea: Transcriptome response of Skeletonema marinoi to long-term dormancy.</title>
        <authorList>
            <person name="Pinder M.I.M."/>
            <person name="Kourtchenko O."/>
            <person name="Robertson E.K."/>
            <person name="Larsson T."/>
            <person name="Maumus F."/>
            <person name="Osuna-Cruz C.M."/>
            <person name="Vancaester E."/>
            <person name="Stenow R."/>
            <person name="Vandepoele K."/>
            <person name="Ploug H."/>
            <person name="Bruchert V."/>
            <person name="Godhe A."/>
            <person name="Topel M."/>
        </authorList>
    </citation>
    <scope>NUCLEOTIDE SEQUENCE</scope>
    <source>
        <strain evidence="6">R05AC</strain>
    </source>
</reference>
<organism evidence="6 7">
    <name type="scientific">Skeletonema marinoi</name>
    <dbReference type="NCBI Taxonomy" id="267567"/>
    <lineage>
        <taxon>Eukaryota</taxon>
        <taxon>Sar</taxon>
        <taxon>Stramenopiles</taxon>
        <taxon>Ochrophyta</taxon>
        <taxon>Bacillariophyta</taxon>
        <taxon>Coscinodiscophyceae</taxon>
        <taxon>Thalassiosirophycidae</taxon>
        <taxon>Thalassiosirales</taxon>
        <taxon>Skeletonemataceae</taxon>
        <taxon>Skeletonema</taxon>
        <taxon>Skeletonema marinoi-dohrnii complex</taxon>
    </lineage>
</organism>
<dbReference type="AlphaFoldDB" id="A0AAD8XWS1"/>
<proteinExistence type="predicted"/>
<gene>
    <name evidence="6" type="ORF">QTG54_014347</name>
</gene>
<evidence type="ECO:0000259" key="5">
    <source>
        <dbReference type="PROSITE" id="PS50865"/>
    </source>
</evidence>
<evidence type="ECO:0000313" key="7">
    <source>
        <dbReference type="Proteomes" id="UP001224775"/>
    </source>
</evidence>
<evidence type="ECO:0000256" key="3">
    <source>
        <dbReference type="ARBA" id="ARBA00022833"/>
    </source>
</evidence>
<dbReference type="Proteomes" id="UP001224775">
    <property type="component" value="Unassembled WGS sequence"/>
</dbReference>
<dbReference type="PROSITE" id="PS01360">
    <property type="entry name" value="ZF_MYND_1"/>
    <property type="match status" value="1"/>
</dbReference>
<dbReference type="Pfam" id="PF01753">
    <property type="entry name" value="zf-MYND"/>
    <property type="match status" value="1"/>
</dbReference>
<accession>A0AAD8XWS1</accession>
<sequence length="107" mass="11856">MSVGNGEAEVANMGCASCGVAKVDDIKLNTKCDDCELVQYCKDTCQQDHRPKHEAMCKEGAAELRDEILFRQPESSHLGDCPICFLPLPIDQDTKIYHYGLMPCCSK</sequence>
<dbReference type="PROSITE" id="PS50865">
    <property type="entry name" value="ZF_MYND_2"/>
    <property type="match status" value="1"/>
</dbReference>
<evidence type="ECO:0000313" key="6">
    <source>
        <dbReference type="EMBL" id="KAK1734887.1"/>
    </source>
</evidence>
<keyword evidence="2 4" id="KW-0863">Zinc-finger</keyword>
<evidence type="ECO:0000256" key="4">
    <source>
        <dbReference type="PROSITE-ProRule" id="PRU00134"/>
    </source>
</evidence>
<keyword evidence="3" id="KW-0862">Zinc</keyword>
<evidence type="ECO:0000256" key="1">
    <source>
        <dbReference type="ARBA" id="ARBA00022723"/>
    </source>
</evidence>
<dbReference type="SUPFAM" id="SSF144232">
    <property type="entry name" value="HIT/MYND zinc finger-like"/>
    <property type="match status" value="1"/>
</dbReference>
<feature type="domain" description="MYND-type" evidence="5">
    <location>
        <begin position="15"/>
        <end position="57"/>
    </location>
</feature>
<comment type="caution">
    <text evidence="6">The sequence shown here is derived from an EMBL/GenBank/DDBJ whole genome shotgun (WGS) entry which is preliminary data.</text>
</comment>
<dbReference type="InterPro" id="IPR002893">
    <property type="entry name" value="Znf_MYND"/>
</dbReference>
<keyword evidence="7" id="KW-1185">Reference proteome</keyword>
<dbReference type="EMBL" id="JATAAI010000036">
    <property type="protein sequence ID" value="KAK1734887.1"/>
    <property type="molecule type" value="Genomic_DNA"/>
</dbReference>
<evidence type="ECO:0000256" key="2">
    <source>
        <dbReference type="ARBA" id="ARBA00022771"/>
    </source>
</evidence>
<dbReference type="GO" id="GO:0008270">
    <property type="term" value="F:zinc ion binding"/>
    <property type="evidence" value="ECO:0007669"/>
    <property type="project" value="UniProtKB-KW"/>
</dbReference>
<protein>
    <recommendedName>
        <fullName evidence="5">MYND-type domain-containing protein</fullName>
    </recommendedName>
</protein>
<dbReference type="Gene3D" id="6.10.140.2220">
    <property type="match status" value="1"/>
</dbReference>
<name>A0AAD8XWS1_9STRA</name>